<accession>A0A6A0BCC8</accession>
<dbReference type="PANTHER" id="PTHR34976">
    <property type="entry name" value="RIBONUCLEASE YQCG-RELATED"/>
    <property type="match status" value="1"/>
</dbReference>
<dbReference type="PANTHER" id="PTHR34976:SF1">
    <property type="entry name" value="TOXIN BC_0920"/>
    <property type="match status" value="1"/>
</dbReference>
<dbReference type="InterPro" id="IPR051768">
    <property type="entry name" value="Bact_secretion_toxin"/>
</dbReference>
<dbReference type="InterPro" id="IPR029501">
    <property type="entry name" value="EndoU_bac"/>
</dbReference>
<protein>
    <recommendedName>
        <fullName evidence="2">LXG domain-containing protein</fullName>
    </recommendedName>
</protein>
<dbReference type="AlphaFoldDB" id="A0A6A0BCC8"/>
<dbReference type="InterPro" id="IPR006829">
    <property type="entry name" value="LXG_dom"/>
</dbReference>
<reference evidence="3 4" key="1">
    <citation type="submission" date="2020-02" db="EMBL/GenBank/DDBJ databases">
        <title>Draft genome sequence of Lactococcus sp. Hs30E4-3.</title>
        <authorList>
            <person name="Noda S."/>
            <person name="Yuki M."/>
            <person name="Ohkuma M."/>
        </authorList>
    </citation>
    <scope>NUCLEOTIDE SEQUENCE [LARGE SCALE GENOMIC DNA]</scope>
    <source>
        <strain evidence="3 4">Hs30E4-3</strain>
    </source>
</reference>
<evidence type="ECO:0000256" key="1">
    <source>
        <dbReference type="ARBA" id="ARBA00034117"/>
    </source>
</evidence>
<comment type="similarity">
    <text evidence="1">In the N-terminal section; belongs to the LXG family.</text>
</comment>
<dbReference type="Pfam" id="PF14436">
    <property type="entry name" value="EndoU_bacteria"/>
    <property type="match status" value="1"/>
</dbReference>
<dbReference type="PROSITE" id="PS51756">
    <property type="entry name" value="LXG"/>
    <property type="match status" value="1"/>
</dbReference>
<proteinExistence type="inferred from homology"/>
<sequence length="514" mass="58483">MSIDMYLSDSEMQAESVARRCDSRIDGYHSLQRAISDFYFNSADLSGKTYDSAKEYFMTVLYPLSECGILLAEAVKEAVNKFPEEYKARVDTCDWKESELVETIDRLDNQIRMLYDIRDNIDFYLMPEFARYSLLSINEEQIELYEEMKSAFLEKLDSLREFNAFSPSIFSEIEILESSISQGLSQVKESWNRSSGTFIMPKDLSWRTVVTNKIKEKEEAYHKSKIKELEKYNIYAMPYEDPKTKEVKIMWFIDKDGVRIFDEELQDYVEKYGKNFVGMYEIVGWEKIYELDLAARRKGDGKNYLTDGQLPSGWEKWGQAGGFADSIYWYSSKSGLLDLALIAGLSYAASKSQTKAGTGVNVANVMDDVNGIPIGENAVNHLKNVEGVGKKGISGGHNSDAFFESLDEIGGQVVSEKTNPIYQGIKEVKYEVPKKGIDGKSLVPPEYKTIKEPKTIYDTNIISDEQMYQWGQEAMKNGKISGANGEYIDGVASNGLKFRGYIRDGKITNFYPIF</sequence>
<dbReference type="EMBL" id="BLLI01000012">
    <property type="protein sequence ID" value="GFH42074.1"/>
    <property type="molecule type" value="Genomic_DNA"/>
</dbReference>
<keyword evidence="4" id="KW-1185">Reference proteome</keyword>
<evidence type="ECO:0000313" key="4">
    <source>
        <dbReference type="Proteomes" id="UP000480303"/>
    </source>
</evidence>
<organism evidence="3 4">
    <name type="scientific">Pseudolactococcus hodotermopsidis</name>
    <dbReference type="NCBI Taxonomy" id="2709157"/>
    <lineage>
        <taxon>Bacteria</taxon>
        <taxon>Bacillati</taxon>
        <taxon>Bacillota</taxon>
        <taxon>Bacilli</taxon>
        <taxon>Lactobacillales</taxon>
        <taxon>Streptococcaceae</taxon>
        <taxon>Pseudolactococcus</taxon>
    </lineage>
</organism>
<evidence type="ECO:0000259" key="2">
    <source>
        <dbReference type="PROSITE" id="PS51756"/>
    </source>
</evidence>
<dbReference type="Proteomes" id="UP000480303">
    <property type="component" value="Unassembled WGS sequence"/>
</dbReference>
<dbReference type="CDD" id="cd20686">
    <property type="entry name" value="CdiA-CT_Ec-like"/>
    <property type="match status" value="1"/>
</dbReference>
<gene>
    <name evidence="3" type="ORF">Hs30E_06250</name>
</gene>
<evidence type="ECO:0000313" key="3">
    <source>
        <dbReference type="EMBL" id="GFH42074.1"/>
    </source>
</evidence>
<dbReference type="GO" id="GO:0004519">
    <property type="term" value="F:endonuclease activity"/>
    <property type="evidence" value="ECO:0007669"/>
    <property type="project" value="InterPro"/>
</dbReference>
<comment type="caution">
    <text evidence="3">The sequence shown here is derived from an EMBL/GenBank/DDBJ whole genome shotgun (WGS) entry which is preliminary data.</text>
</comment>
<name>A0A6A0BCC8_9LACT</name>
<feature type="domain" description="LXG" evidence="2">
    <location>
        <begin position="1"/>
        <end position="227"/>
    </location>
</feature>
<dbReference type="RefSeq" id="WP_172207895.1">
    <property type="nucleotide sequence ID" value="NZ_BLLI01000012.1"/>
</dbReference>